<reference evidence="1" key="1">
    <citation type="submission" date="2019-08" db="EMBL/GenBank/DDBJ databases">
        <authorList>
            <person name="Kucharzyk K."/>
            <person name="Murdoch R.W."/>
            <person name="Higgins S."/>
            <person name="Loffler F."/>
        </authorList>
    </citation>
    <scope>NUCLEOTIDE SEQUENCE</scope>
</reference>
<dbReference type="AlphaFoldDB" id="A0A645EXE1"/>
<dbReference type="EMBL" id="VSSQ01051796">
    <property type="protein sequence ID" value="MPN05902.1"/>
    <property type="molecule type" value="Genomic_DNA"/>
</dbReference>
<proteinExistence type="predicted"/>
<name>A0A645EXE1_9ZZZZ</name>
<protein>
    <submittedName>
        <fullName evidence="1">Uncharacterized protein</fullName>
    </submittedName>
</protein>
<comment type="caution">
    <text evidence="1">The sequence shown here is derived from an EMBL/GenBank/DDBJ whole genome shotgun (WGS) entry which is preliminary data.</text>
</comment>
<evidence type="ECO:0000313" key="1">
    <source>
        <dbReference type="EMBL" id="MPN05902.1"/>
    </source>
</evidence>
<gene>
    <name evidence="1" type="ORF">SDC9_153156</name>
</gene>
<organism evidence="1">
    <name type="scientific">bioreactor metagenome</name>
    <dbReference type="NCBI Taxonomy" id="1076179"/>
    <lineage>
        <taxon>unclassified sequences</taxon>
        <taxon>metagenomes</taxon>
        <taxon>ecological metagenomes</taxon>
    </lineage>
</organism>
<sequence length="144" mass="17030">MNGIKASHITCMPYENPFDDCHVVTDCFLPSGKRIMFDPTYRLYLRDTDGEYISLQKLRKMLINNEMYYPNSEASYNGGGFDLDYQRNYMIKNTFRFSRGILCADGYDDRSKRRIELIPSEYPSKKFKEQNKKGFVFNDSEFWG</sequence>
<accession>A0A645EXE1</accession>